<comment type="similarity">
    <text evidence="1 4 5">Belongs to the universal ribosomal protein uL13 family.</text>
</comment>
<keyword evidence="2 4" id="KW-0689">Ribosomal protein</keyword>
<comment type="caution">
    <text evidence="6">The sequence shown here is derived from an EMBL/GenBank/DDBJ whole genome shotgun (WGS) entry which is preliminary data.</text>
</comment>
<dbReference type="CDD" id="cd00392">
    <property type="entry name" value="Ribosomal_L13"/>
    <property type="match status" value="1"/>
</dbReference>
<dbReference type="Proteomes" id="UP000750197">
    <property type="component" value="Unassembled WGS sequence"/>
</dbReference>
<dbReference type="InterPro" id="IPR023563">
    <property type="entry name" value="Ribosomal_uL13_CS"/>
</dbReference>
<dbReference type="InterPro" id="IPR036899">
    <property type="entry name" value="Ribosomal_uL13_sf"/>
</dbReference>
<dbReference type="InterPro" id="IPR005755">
    <property type="entry name" value="Ribosomal_uL13_euk/arc"/>
</dbReference>
<name>A0A8J7YN33_9ARCH</name>
<reference evidence="6" key="1">
    <citation type="submission" date="2021-04" db="EMBL/GenBank/DDBJ databases">
        <title>Genomic insights into ecological role and evolution of a novel Thermoplasmata order Candidatus Sysuiplasmatales.</title>
        <authorList>
            <person name="Yuan Y."/>
        </authorList>
    </citation>
    <scope>NUCLEOTIDE SEQUENCE</scope>
    <source>
        <strain evidence="7">TUT19-bin139</strain>
        <strain evidence="6">YP2-bin.285</strain>
    </source>
</reference>
<dbReference type="Pfam" id="PF00572">
    <property type="entry name" value="Ribosomal_L13"/>
    <property type="match status" value="1"/>
</dbReference>
<dbReference type="GO" id="GO:0003729">
    <property type="term" value="F:mRNA binding"/>
    <property type="evidence" value="ECO:0007669"/>
    <property type="project" value="TreeGrafter"/>
</dbReference>
<keyword evidence="3 4" id="KW-0687">Ribonucleoprotein</keyword>
<dbReference type="InterPro" id="IPR005822">
    <property type="entry name" value="Ribosomal_uL13"/>
</dbReference>
<dbReference type="PANTHER" id="PTHR11545">
    <property type="entry name" value="RIBOSOMAL PROTEIN L13"/>
    <property type="match status" value="1"/>
</dbReference>
<dbReference type="PROSITE" id="PS00783">
    <property type="entry name" value="RIBOSOMAL_L13"/>
    <property type="match status" value="1"/>
</dbReference>
<proteinExistence type="inferred from homology"/>
<accession>A0A8J7YN33</accession>
<evidence type="ECO:0000256" key="1">
    <source>
        <dbReference type="ARBA" id="ARBA00006227"/>
    </source>
</evidence>
<protein>
    <recommendedName>
        <fullName evidence="4">Large ribosomal subunit protein uL13</fullName>
    </recommendedName>
</protein>
<evidence type="ECO:0000256" key="5">
    <source>
        <dbReference type="RuleBase" id="RU003877"/>
    </source>
</evidence>
<sequence>MIVVDADGAVLGRLSSSIAKRLLNGEEITVINAEKALVSGSAERSYQEYFSAYQRGKAIKGPYYPRMPDGIFRRTVRGMLPMKTARGKSAYRRLKVYTGVPKQIGDIKPELQKAPQRGKRYTRLGEISELLGARVNR</sequence>
<dbReference type="GO" id="GO:0003735">
    <property type="term" value="F:structural constituent of ribosome"/>
    <property type="evidence" value="ECO:0007669"/>
    <property type="project" value="UniProtKB-UniRule"/>
</dbReference>
<organism evidence="6 8">
    <name type="scientific">Candidatus Sysuiplasma superficiale</name>
    <dbReference type="NCBI Taxonomy" id="2823368"/>
    <lineage>
        <taxon>Archaea</taxon>
        <taxon>Methanobacteriati</taxon>
        <taxon>Thermoplasmatota</taxon>
        <taxon>Thermoplasmata</taxon>
        <taxon>Candidatus Sysuiplasmatales</taxon>
        <taxon>Candidatus Sysuiplasmataceae</taxon>
        <taxon>Candidatus Sysuiplasma</taxon>
    </lineage>
</organism>
<dbReference type="PIRSF" id="PIRSF002181">
    <property type="entry name" value="Ribosomal_L13"/>
    <property type="match status" value="1"/>
</dbReference>
<dbReference type="Proteomes" id="UP000716004">
    <property type="component" value="Unassembled WGS sequence"/>
</dbReference>
<dbReference type="InterPro" id="IPR005823">
    <property type="entry name" value="Ribosomal_uL13_bac-type"/>
</dbReference>
<dbReference type="GO" id="GO:0006412">
    <property type="term" value="P:translation"/>
    <property type="evidence" value="ECO:0007669"/>
    <property type="project" value="UniProtKB-UniRule"/>
</dbReference>
<evidence type="ECO:0000313" key="8">
    <source>
        <dbReference type="Proteomes" id="UP000716004"/>
    </source>
</evidence>
<dbReference type="EMBL" id="JAHEAC010000146">
    <property type="protein sequence ID" value="MBX8645017.1"/>
    <property type="molecule type" value="Genomic_DNA"/>
</dbReference>
<evidence type="ECO:0000256" key="2">
    <source>
        <dbReference type="ARBA" id="ARBA00022980"/>
    </source>
</evidence>
<comment type="subunit">
    <text evidence="4">Part of the 50S ribosomal subunit.</text>
</comment>
<evidence type="ECO:0000313" key="6">
    <source>
        <dbReference type="EMBL" id="MBX8631715.1"/>
    </source>
</evidence>
<dbReference type="Gene3D" id="3.90.1180.10">
    <property type="entry name" value="Ribosomal protein L13"/>
    <property type="match status" value="1"/>
</dbReference>
<dbReference type="GO" id="GO:0022625">
    <property type="term" value="C:cytosolic large ribosomal subunit"/>
    <property type="evidence" value="ECO:0007669"/>
    <property type="project" value="UniProtKB-UniRule"/>
</dbReference>
<dbReference type="PANTHER" id="PTHR11545:SF3">
    <property type="entry name" value="LARGE RIBOSOMAL SUBUNIT PROTEIN UL13"/>
    <property type="match status" value="1"/>
</dbReference>
<evidence type="ECO:0000256" key="4">
    <source>
        <dbReference type="HAMAP-Rule" id="MF_01366"/>
    </source>
</evidence>
<gene>
    <name evidence="6" type="primary">rplM</name>
    <name evidence="4" type="synonym">rpl13</name>
    <name evidence="6" type="ORF">J9259_04245</name>
    <name evidence="7" type="ORF">KIY12_09930</name>
</gene>
<evidence type="ECO:0000256" key="3">
    <source>
        <dbReference type="ARBA" id="ARBA00023274"/>
    </source>
</evidence>
<evidence type="ECO:0000313" key="7">
    <source>
        <dbReference type="EMBL" id="MBX8645017.1"/>
    </source>
</evidence>
<dbReference type="HAMAP" id="MF_01366">
    <property type="entry name" value="Ribosomal_uL13"/>
    <property type="match status" value="1"/>
</dbReference>
<dbReference type="SUPFAM" id="SSF52161">
    <property type="entry name" value="Ribosomal protein L13"/>
    <property type="match status" value="1"/>
</dbReference>
<dbReference type="GO" id="GO:0017148">
    <property type="term" value="P:negative regulation of translation"/>
    <property type="evidence" value="ECO:0007669"/>
    <property type="project" value="TreeGrafter"/>
</dbReference>
<dbReference type="NCBIfam" id="TIGR01077">
    <property type="entry name" value="L13_A_E"/>
    <property type="match status" value="1"/>
</dbReference>
<dbReference type="AlphaFoldDB" id="A0A8J7YN33"/>
<dbReference type="EMBL" id="JAGVSJ010000008">
    <property type="protein sequence ID" value="MBX8631715.1"/>
    <property type="molecule type" value="Genomic_DNA"/>
</dbReference>
<comment type="function">
    <text evidence="4">This protein is one of the early assembly proteins of the 50S ribosomal subunit, although it is not seen to bind rRNA by itself. It is important during the early stages of 50S assembly.</text>
</comment>